<evidence type="ECO:0000256" key="1">
    <source>
        <dbReference type="ARBA" id="ARBA00004196"/>
    </source>
</evidence>
<accession>A0A2U3D610</accession>
<keyword evidence="4 5" id="KW-0732">Signal</keyword>
<name>A0A2U3D610_SULT2</name>
<evidence type="ECO:0000256" key="5">
    <source>
        <dbReference type="SAM" id="SignalP"/>
    </source>
</evidence>
<dbReference type="PANTHER" id="PTHR42953">
    <property type="entry name" value="HIGH-AFFINITY ZINC UPTAKE SYSTEM PROTEIN ZNUA-RELATED"/>
    <property type="match status" value="1"/>
</dbReference>
<protein>
    <recommendedName>
        <fullName evidence="8">Cation ABC transporter substrate-binding protein</fullName>
    </recommendedName>
</protein>
<sequence>MTLRLSLIGGFALMSLAGCTADSSNSTSPPYGSKDQQIQNTVIYAVGAENTYANVIQQIGGKYVSTTAIISDPNTDPHTYEASPQTANQIARANLIVQNGLGYDDFINQLEAASPNTKREIIDVQTLLDDPNTTPNPHLWYQPSTMPRVAEAIATDLAVLAPVHKTYFMHNLHIFEQSLQTWDHAIAQVKQKFSHSPVAVTEPVCDDLLTAANLTNKTPWSFQAAIMNGTDPSPQDVNTVEQLLIKHQVKVFLYNQQVVDALTLSLLQLANANHIPVVGIYETLPYQHTYQSWMTDEVLALQNALQDHISTERLS</sequence>
<evidence type="ECO:0000256" key="2">
    <source>
        <dbReference type="ARBA" id="ARBA00022448"/>
    </source>
</evidence>
<dbReference type="InterPro" id="IPR050492">
    <property type="entry name" value="Bact_metal-bind_prot9"/>
</dbReference>
<dbReference type="AlphaFoldDB" id="A0A2U3D610"/>
<dbReference type="Gene3D" id="3.40.50.1980">
    <property type="entry name" value="Nitrogenase molybdenum iron protein domain"/>
    <property type="match status" value="2"/>
</dbReference>
<dbReference type="GO" id="GO:0030313">
    <property type="term" value="C:cell envelope"/>
    <property type="evidence" value="ECO:0007669"/>
    <property type="project" value="UniProtKB-SubCell"/>
</dbReference>
<evidence type="ECO:0000256" key="4">
    <source>
        <dbReference type="ARBA" id="ARBA00022729"/>
    </source>
</evidence>
<keyword evidence="7" id="KW-1185">Reference proteome</keyword>
<feature type="signal peptide" evidence="5">
    <location>
        <begin position="1"/>
        <end position="17"/>
    </location>
</feature>
<dbReference type="PROSITE" id="PS51257">
    <property type="entry name" value="PROKAR_LIPOPROTEIN"/>
    <property type="match status" value="1"/>
</dbReference>
<dbReference type="GO" id="GO:0030001">
    <property type="term" value="P:metal ion transport"/>
    <property type="evidence" value="ECO:0007669"/>
    <property type="project" value="InterPro"/>
</dbReference>
<evidence type="ECO:0000313" key="6">
    <source>
        <dbReference type="EMBL" id="PWI56721.1"/>
    </source>
</evidence>
<comment type="caution">
    <text evidence="6">The sequence shown here is derived from an EMBL/GenBank/DDBJ whole genome shotgun (WGS) entry which is preliminary data.</text>
</comment>
<evidence type="ECO:0008006" key="8">
    <source>
        <dbReference type="Google" id="ProtNLM"/>
    </source>
</evidence>
<gene>
    <name evidence="6" type="ORF">BM613_12305</name>
</gene>
<proteinExistence type="predicted"/>
<dbReference type="SUPFAM" id="SSF53807">
    <property type="entry name" value="Helical backbone' metal receptor"/>
    <property type="match status" value="1"/>
</dbReference>
<dbReference type="PANTHER" id="PTHR42953:SF1">
    <property type="entry name" value="METAL-BINDING PROTEIN HI_0362-RELATED"/>
    <property type="match status" value="1"/>
</dbReference>
<comment type="subcellular location">
    <subcellularLocation>
        <location evidence="1">Cell envelope</location>
    </subcellularLocation>
</comment>
<dbReference type="InterPro" id="IPR006127">
    <property type="entry name" value="ZnuA-like"/>
</dbReference>
<evidence type="ECO:0000256" key="3">
    <source>
        <dbReference type="ARBA" id="ARBA00022723"/>
    </source>
</evidence>
<feature type="chain" id="PRO_5039565950" description="Cation ABC transporter substrate-binding protein" evidence="5">
    <location>
        <begin position="18"/>
        <end position="315"/>
    </location>
</feature>
<evidence type="ECO:0000313" key="7">
    <source>
        <dbReference type="Proteomes" id="UP000245380"/>
    </source>
</evidence>
<dbReference type="GO" id="GO:0046872">
    <property type="term" value="F:metal ion binding"/>
    <property type="evidence" value="ECO:0007669"/>
    <property type="project" value="UniProtKB-KW"/>
</dbReference>
<reference evidence="6 7" key="1">
    <citation type="submission" date="2016-11" db="EMBL/GenBank/DDBJ databases">
        <title>Comparative genomics of Acidibacillus ferroxidans species.</title>
        <authorList>
            <person name="Oliveira G."/>
            <person name="Nunes G."/>
            <person name="Oliveira R."/>
            <person name="Araujo F."/>
            <person name="Salim A."/>
            <person name="Scholte L."/>
            <person name="Morais D."/>
            <person name="Nancucheo I."/>
            <person name="Johnson D.B."/>
            <person name="Grail B."/>
            <person name="Bittencourt J."/>
            <person name="Valadares R."/>
        </authorList>
    </citation>
    <scope>NUCLEOTIDE SEQUENCE [LARGE SCALE GENOMIC DNA]</scope>
    <source>
        <strain evidence="6 7">Y002</strain>
    </source>
</reference>
<dbReference type="Pfam" id="PF01297">
    <property type="entry name" value="ZnuA"/>
    <property type="match status" value="1"/>
</dbReference>
<keyword evidence="3" id="KW-0479">Metal-binding</keyword>
<dbReference type="EMBL" id="MPDK01000029">
    <property type="protein sequence ID" value="PWI56721.1"/>
    <property type="molecule type" value="Genomic_DNA"/>
</dbReference>
<dbReference type="OrthoDB" id="9810636at2"/>
<keyword evidence="2" id="KW-0813">Transport</keyword>
<organism evidence="6 7">
    <name type="scientific">Sulfoacidibacillus thermotolerans</name>
    <name type="common">Acidibacillus sulfuroxidans</name>
    <dbReference type="NCBI Taxonomy" id="1765684"/>
    <lineage>
        <taxon>Bacteria</taxon>
        <taxon>Bacillati</taxon>
        <taxon>Bacillota</taxon>
        <taxon>Bacilli</taxon>
        <taxon>Bacillales</taxon>
        <taxon>Alicyclobacillaceae</taxon>
        <taxon>Sulfoacidibacillus</taxon>
    </lineage>
</organism>
<dbReference type="Proteomes" id="UP000245380">
    <property type="component" value="Unassembled WGS sequence"/>
</dbReference>